<evidence type="ECO:0000313" key="2">
    <source>
        <dbReference type="Proteomes" id="UP000054935"/>
    </source>
</evidence>
<dbReference type="RefSeq" id="WP_200807313.1">
    <property type="nucleotide sequence ID" value="NZ_CYSE01000003.1"/>
</dbReference>
<evidence type="ECO:0000313" key="1">
    <source>
        <dbReference type="EMBL" id="CUH79084.1"/>
    </source>
</evidence>
<gene>
    <name evidence="1" type="ORF">TRN7648_02322</name>
</gene>
<proteinExistence type="predicted"/>
<dbReference type="Proteomes" id="UP000054935">
    <property type="component" value="Unassembled WGS sequence"/>
</dbReference>
<protein>
    <submittedName>
        <fullName evidence="1">Uncharacterized protein</fullName>
    </submittedName>
</protein>
<accession>A0A0P1GVP3</accession>
<dbReference type="InterPro" id="IPR006311">
    <property type="entry name" value="TAT_signal"/>
</dbReference>
<keyword evidence="2" id="KW-1185">Reference proteome</keyword>
<dbReference type="EMBL" id="CYSE01000003">
    <property type="protein sequence ID" value="CUH79084.1"/>
    <property type="molecule type" value="Genomic_DNA"/>
</dbReference>
<dbReference type="STRING" id="441103.TRN7648_02322"/>
<dbReference type="PROSITE" id="PS51318">
    <property type="entry name" value="TAT"/>
    <property type="match status" value="1"/>
</dbReference>
<dbReference type="AlphaFoldDB" id="A0A0P1GVP3"/>
<sequence>MFTTNQNPLAAGDIVNALEAALYRGKIGRRRFFQLALAVGASLSAVQAMAQEGGDAAITQLYNAQNLQQS</sequence>
<name>A0A0P1GVP3_9RHOB</name>
<organism evidence="1 2">
    <name type="scientific">Tropicibacter naphthalenivorans</name>
    <dbReference type="NCBI Taxonomy" id="441103"/>
    <lineage>
        <taxon>Bacteria</taxon>
        <taxon>Pseudomonadati</taxon>
        <taxon>Pseudomonadota</taxon>
        <taxon>Alphaproteobacteria</taxon>
        <taxon>Rhodobacterales</taxon>
        <taxon>Roseobacteraceae</taxon>
        <taxon>Tropicibacter</taxon>
    </lineage>
</organism>
<reference evidence="1 2" key="1">
    <citation type="submission" date="2015-09" db="EMBL/GenBank/DDBJ databases">
        <authorList>
            <consortium name="Swine Surveillance"/>
        </authorList>
    </citation>
    <scope>NUCLEOTIDE SEQUENCE [LARGE SCALE GENOMIC DNA]</scope>
    <source>
        <strain evidence="1 2">CECT 7648</strain>
    </source>
</reference>